<evidence type="ECO:0000313" key="2">
    <source>
        <dbReference type="Proteomes" id="UP001144036"/>
    </source>
</evidence>
<dbReference type="Gene3D" id="1.10.287.1060">
    <property type="entry name" value="ESAT-6-like"/>
    <property type="match status" value="1"/>
</dbReference>
<protein>
    <recommendedName>
        <fullName evidence="3">WXG100 family type VII secretion target</fullName>
    </recommendedName>
</protein>
<gene>
    <name evidence="1" type="ORF">OUY22_08055</name>
</gene>
<dbReference type="Proteomes" id="UP001144036">
    <property type="component" value="Unassembled WGS sequence"/>
</dbReference>
<proteinExistence type="predicted"/>
<name>A0ABT4S8W5_9ACTN</name>
<sequence length="133" mass="14396">MEIDHTSMENAGKAIHGEGADLSRKMAGLRGELVSLIPYFGNPGSDEAARTFRRGADGHPGFDSAYEDLTTAMDNMVKAYQDIGTAVVSMSKNVKAADWASMIKRNASVRDLVTYGDRENDEISVPTTPVERA</sequence>
<comment type="caution">
    <text evidence="1">The sequence shown here is derived from an EMBL/GenBank/DDBJ whole genome shotgun (WGS) entry which is preliminary data.</text>
</comment>
<organism evidence="1 2">
    <name type="scientific">Nonomuraea corallina</name>
    <dbReference type="NCBI Taxonomy" id="2989783"/>
    <lineage>
        <taxon>Bacteria</taxon>
        <taxon>Bacillati</taxon>
        <taxon>Actinomycetota</taxon>
        <taxon>Actinomycetes</taxon>
        <taxon>Streptosporangiales</taxon>
        <taxon>Streptosporangiaceae</taxon>
        <taxon>Nonomuraea</taxon>
    </lineage>
</organism>
<dbReference type="EMBL" id="JAPNNL010000020">
    <property type="protein sequence ID" value="MDA0633371.1"/>
    <property type="molecule type" value="Genomic_DNA"/>
</dbReference>
<keyword evidence="2" id="KW-1185">Reference proteome</keyword>
<reference evidence="1" key="1">
    <citation type="submission" date="2022-11" db="EMBL/GenBank/DDBJ databases">
        <title>Nonomuraea corallina sp. nov., a new species of the genus Nonomuraea isolated from sea side sediment in Thai sea.</title>
        <authorList>
            <person name="Ngamcharungchit C."/>
            <person name="Matsumoto A."/>
            <person name="Suriyachadkun C."/>
            <person name="Panbangred W."/>
            <person name="Inahashi Y."/>
            <person name="Intra B."/>
        </authorList>
    </citation>
    <scope>NUCLEOTIDE SEQUENCE</scope>
    <source>
        <strain evidence="1">MCN248</strain>
    </source>
</reference>
<evidence type="ECO:0000313" key="1">
    <source>
        <dbReference type="EMBL" id="MDA0633371.1"/>
    </source>
</evidence>
<accession>A0ABT4S8W5</accession>
<dbReference type="RefSeq" id="WP_270154176.1">
    <property type="nucleotide sequence ID" value="NZ_JAPNNL010000020.1"/>
</dbReference>
<evidence type="ECO:0008006" key="3">
    <source>
        <dbReference type="Google" id="ProtNLM"/>
    </source>
</evidence>